<reference evidence="3" key="1">
    <citation type="submission" date="2020-10" db="EMBL/GenBank/DDBJ databases">
        <authorList>
            <person name="Gilroy R."/>
        </authorList>
    </citation>
    <scope>NUCLEOTIDE SEQUENCE</scope>
    <source>
        <strain evidence="3">ChiSjej4B22-8148</strain>
    </source>
</reference>
<dbReference type="InterPro" id="IPR009270">
    <property type="entry name" value="DUF927"/>
</dbReference>
<reference evidence="3" key="2">
    <citation type="journal article" date="2021" name="PeerJ">
        <title>Extensive microbial diversity within the chicken gut microbiome revealed by metagenomics and culture.</title>
        <authorList>
            <person name="Gilroy R."/>
            <person name="Ravi A."/>
            <person name="Getino M."/>
            <person name="Pursley I."/>
            <person name="Horton D.L."/>
            <person name="Alikhan N.F."/>
            <person name="Baker D."/>
            <person name="Gharbi K."/>
            <person name="Hall N."/>
            <person name="Watson M."/>
            <person name="Adriaenssens E.M."/>
            <person name="Foster-Nyarko E."/>
            <person name="Jarju S."/>
            <person name="Secka A."/>
            <person name="Antonio M."/>
            <person name="Oren A."/>
            <person name="Chaudhuri R.R."/>
            <person name="La Ragione R."/>
            <person name="Hildebrand F."/>
            <person name="Pallen M.J."/>
        </authorList>
    </citation>
    <scope>NUCLEOTIDE SEQUENCE</scope>
    <source>
        <strain evidence="3">ChiSjej4B22-8148</strain>
    </source>
</reference>
<comment type="caution">
    <text evidence="3">The sequence shown here is derived from an EMBL/GenBank/DDBJ whole genome shotgun (WGS) entry which is preliminary data.</text>
</comment>
<dbReference type="EMBL" id="DVGK01000055">
    <property type="protein sequence ID" value="HIR13223.1"/>
    <property type="molecule type" value="Genomic_DNA"/>
</dbReference>
<evidence type="ECO:0000313" key="3">
    <source>
        <dbReference type="EMBL" id="HIR13223.1"/>
    </source>
</evidence>
<gene>
    <name evidence="3" type="ORF">IAB31_04790</name>
</gene>
<proteinExistence type="predicted"/>
<feature type="domain" description="Cch helix turn helix" evidence="2">
    <location>
        <begin position="507"/>
        <end position="616"/>
    </location>
</feature>
<dbReference type="Proteomes" id="UP000886757">
    <property type="component" value="Unassembled WGS sequence"/>
</dbReference>
<dbReference type="Pfam" id="PF18662">
    <property type="entry name" value="HTH_56"/>
    <property type="match status" value="1"/>
</dbReference>
<dbReference type="AlphaFoldDB" id="A0A9D1ABJ0"/>
<evidence type="ECO:0000313" key="4">
    <source>
        <dbReference type="Proteomes" id="UP000886757"/>
    </source>
</evidence>
<sequence length="640" mass="72628">MEQSNGDLLHGLQTLQKGQPFPDELFYRIFEIEDVVERTQYIEAAKSAARDLKRVSEFNSVLKAFFTDYQQQMHARGNTTQFTGQPLELECAGWIAGDSGVYTERLDNQWVPIRIMACSHPIMPVRILKNVDTGEERVTLAYFKYGEWQHVTVNREACADNSAIVKVLSRIGVEVTSENAKYLVRYISDCIGMNPAKLLPLKAINRLGWCGNEFMPYAQDIVYDGDIDYEPIFRNVKSGGNYEVWRAYCGELRKNLIVRLAFAAAAGSVLIEKLNILPFVLHIWSGESGTGKTVAIMAAMSIWGNPKMGGLVKTMNTTKVGIMRTSAFLYSLPYAGDELQTMKDRWMTNFDQLIYQITEGIDRGRGRASGGVEETKTWHCSYLFTGEEPITKQNSREGAKNRSIEIEVEGKLIENGNETVKILTENYGFAGEKIVRYLQETDCGRLQEEYKQYFDQICKLNTTEKQAMAMSCMLVADRILTDLIFTDEAPLHVRDVKQFLKTANDVDVADRSYGNVLNWIAQNPIRFQDPNEADAVNRGEVWGKIVEDEKHPEEPPVAVVNKDVLCRFLEKEGFDYTAVSKKWAEKGYLQKNSQGKFVHQTRVYGIKASYVKIVMEPIADPDGFVKLEDLEDGQMELPFE</sequence>
<evidence type="ECO:0000259" key="1">
    <source>
        <dbReference type="Pfam" id="PF06048"/>
    </source>
</evidence>
<protein>
    <submittedName>
        <fullName evidence="3">DUF927 domain-containing protein</fullName>
    </submittedName>
</protein>
<accession>A0A9D1ABJ0</accession>
<name>A0A9D1ABJ0_9FIRM</name>
<evidence type="ECO:0000259" key="2">
    <source>
        <dbReference type="Pfam" id="PF18662"/>
    </source>
</evidence>
<organism evidence="3 4">
    <name type="scientific">Candidatus Choladousia intestinavium</name>
    <dbReference type="NCBI Taxonomy" id="2840727"/>
    <lineage>
        <taxon>Bacteria</taxon>
        <taxon>Bacillati</taxon>
        <taxon>Bacillota</taxon>
        <taxon>Clostridia</taxon>
        <taxon>Lachnospirales</taxon>
        <taxon>Lachnospiraceae</taxon>
        <taxon>Lachnospiraceae incertae sedis</taxon>
        <taxon>Candidatus Choladousia</taxon>
    </lineage>
</organism>
<dbReference type="Pfam" id="PF06048">
    <property type="entry name" value="DUF927"/>
    <property type="match status" value="1"/>
</dbReference>
<dbReference type="InterPro" id="IPR040538">
    <property type="entry name" value="Cch_HTH"/>
</dbReference>
<feature type="domain" description="DUF927" evidence="1">
    <location>
        <begin position="100"/>
        <end position="375"/>
    </location>
</feature>